<name>A0A668A059_9TELE</name>
<keyword evidence="2" id="KW-0009">Actin-binding</keyword>
<dbReference type="InterPro" id="IPR000900">
    <property type="entry name" value="Nebulin_repeat"/>
</dbReference>
<dbReference type="GO" id="GO:0051015">
    <property type="term" value="F:actin filament binding"/>
    <property type="evidence" value="ECO:0007669"/>
    <property type="project" value="InterPro"/>
</dbReference>
<sequence length="217" mass="24873">ICHPVQAKYREAWHQEKTKYSLVDTPTLATAREVIASDALYKKDFNKSKTKFHLPVDMLQFELLGLSQLVAIFVLVALTLISPPLQKLYKAEFEKEKGKSKYNKMIVPPDVQHAMDVAKSQSSFAYKKDAKASLHYTSVADRPDIKKATQAAKLISETLCVMTWMVLSSLQSLFAYRYKKKFEESKGHYHMIPDTPEQLHHKEASELQSNVKWPKNV</sequence>
<dbReference type="InParanoid" id="A0A668A059"/>
<keyword evidence="3" id="KW-1133">Transmembrane helix</keyword>
<evidence type="ECO:0000313" key="5">
    <source>
        <dbReference type="Proteomes" id="UP000472263"/>
    </source>
</evidence>
<proteinExistence type="predicted"/>
<dbReference type="PANTHER" id="PTHR11039">
    <property type="entry name" value="NEBULIN"/>
    <property type="match status" value="1"/>
</dbReference>
<dbReference type="Proteomes" id="UP000472263">
    <property type="component" value="Chromosome 21"/>
</dbReference>
<dbReference type="PROSITE" id="PS51216">
    <property type="entry name" value="NEBULIN"/>
    <property type="match status" value="1"/>
</dbReference>
<dbReference type="Pfam" id="PF00880">
    <property type="entry name" value="Nebulin"/>
    <property type="match status" value="2"/>
</dbReference>
<keyword evidence="3" id="KW-0812">Transmembrane</keyword>
<dbReference type="AlphaFoldDB" id="A0A668A059"/>
<keyword evidence="3" id="KW-0472">Membrane</keyword>
<reference evidence="4" key="2">
    <citation type="submission" date="2025-08" db="UniProtKB">
        <authorList>
            <consortium name="Ensembl"/>
        </authorList>
    </citation>
    <scope>IDENTIFICATION</scope>
</reference>
<dbReference type="GO" id="GO:0071691">
    <property type="term" value="P:cardiac muscle thin filament assembly"/>
    <property type="evidence" value="ECO:0007669"/>
    <property type="project" value="TreeGrafter"/>
</dbReference>
<keyword evidence="1" id="KW-0677">Repeat</keyword>
<dbReference type="GeneTree" id="ENSGT00940000154533"/>
<evidence type="ECO:0000256" key="3">
    <source>
        <dbReference type="SAM" id="Phobius"/>
    </source>
</evidence>
<dbReference type="GO" id="GO:0030018">
    <property type="term" value="C:Z disc"/>
    <property type="evidence" value="ECO:0007669"/>
    <property type="project" value="InterPro"/>
</dbReference>
<dbReference type="InterPro" id="IPR055297">
    <property type="entry name" value="NEBU/NEBL"/>
</dbReference>
<dbReference type="Ensembl" id="ENSMMDT00005045479.1">
    <property type="protein sequence ID" value="ENSMMDP00005044593.1"/>
    <property type="gene ID" value="ENSMMDG00005020467.1"/>
</dbReference>
<accession>A0A668A059</accession>
<reference evidence="4" key="3">
    <citation type="submission" date="2025-09" db="UniProtKB">
        <authorList>
            <consortium name="Ensembl"/>
        </authorList>
    </citation>
    <scope>IDENTIFICATION</scope>
</reference>
<dbReference type="PANTHER" id="PTHR11039:SF37">
    <property type="entry name" value="NEBULIN"/>
    <property type="match status" value="1"/>
</dbReference>
<dbReference type="SMART" id="SM00227">
    <property type="entry name" value="NEBU"/>
    <property type="match status" value="4"/>
</dbReference>
<feature type="transmembrane region" description="Helical" evidence="3">
    <location>
        <begin position="154"/>
        <end position="176"/>
    </location>
</feature>
<evidence type="ECO:0000256" key="1">
    <source>
        <dbReference type="ARBA" id="ARBA00022737"/>
    </source>
</evidence>
<feature type="transmembrane region" description="Helical" evidence="3">
    <location>
        <begin position="61"/>
        <end position="81"/>
    </location>
</feature>
<keyword evidence="5" id="KW-1185">Reference proteome</keyword>
<evidence type="ECO:0000256" key="2">
    <source>
        <dbReference type="ARBA" id="ARBA00023203"/>
    </source>
</evidence>
<protein>
    <submittedName>
        <fullName evidence="4">Uncharacterized protein</fullName>
    </submittedName>
</protein>
<reference evidence="4" key="1">
    <citation type="submission" date="2019-06" db="EMBL/GenBank/DDBJ databases">
        <authorList>
            <consortium name="Wellcome Sanger Institute Data Sharing"/>
        </authorList>
    </citation>
    <scope>NUCLEOTIDE SEQUENCE [LARGE SCALE GENOMIC DNA]</scope>
</reference>
<organism evidence="4 5">
    <name type="scientific">Myripristis murdjan</name>
    <name type="common">pinecone soldierfish</name>
    <dbReference type="NCBI Taxonomy" id="586833"/>
    <lineage>
        <taxon>Eukaryota</taxon>
        <taxon>Metazoa</taxon>
        <taxon>Chordata</taxon>
        <taxon>Craniata</taxon>
        <taxon>Vertebrata</taxon>
        <taxon>Euteleostomi</taxon>
        <taxon>Actinopterygii</taxon>
        <taxon>Neopterygii</taxon>
        <taxon>Teleostei</taxon>
        <taxon>Neoteleostei</taxon>
        <taxon>Acanthomorphata</taxon>
        <taxon>Holocentriformes</taxon>
        <taxon>Holocentridae</taxon>
        <taxon>Myripristis</taxon>
    </lineage>
</organism>
<evidence type="ECO:0000313" key="4">
    <source>
        <dbReference type="Ensembl" id="ENSMMDP00005044593.1"/>
    </source>
</evidence>